<feature type="transmembrane region" description="Helical" evidence="5">
    <location>
        <begin position="322"/>
        <end position="345"/>
    </location>
</feature>
<evidence type="ECO:0000256" key="5">
    <source>
        <dbReference type="SAM" id="Phobius"/>
    </source>
</evidence>
<keyword evidence="4 5" id="KW-0472">Membrane</keyword>
<evidence type="ECO:0000256" key="3">
    <source>
        <dbReference type="ARBA" id="ARBA00022989"/>
    </source>
</evidence>
<dbReference type="InterPro" id="IPR007016">
    <property type="entry name" value="O-antigen_ligase-rel_domated"/>
</dbReference>
<comment type="subcellular location">
    <subcellularLocation>
        <location evidence="1">Membrane</location>
        <topology evidence="1">Multi-pass membrane protein</topology>
    </subcellularLocation>
</comment>
<accession>Q2LPS7</accession>
<dbReference type="Proteomes" id="UP000001933">
    <property type="component" value="Chromosome"/>
</dbReference>
<feature type="domain" description="O-antigen ligase-related" evidence="6">
    <location>
        <begin position="195"/>
        <end position="338"/>
    </location>
</feature>
<evidence type="ECO:0000256" key="1">
    <source>
        <dbReference type="ARBA" id="ARBA00004141"/>
    </source>
</evidence>
<evidence type="ECO:0000313" key="7">
    <source>
        <dbReference type="EMBL" id="ABC76273.1"/>
    </source>
</evidence>
<evidence type="ECO:0000256" key="2">
    <source>
        <dbReference type="ARBA" id="ARBA00022692"/>
    </source>
</evidence>
<dbReference type="HOGENOM" id="CLU_679581_0_0_7"/>
<dbReference type="AlphaFoldDB" id="Q2LPS7"/>
<dbReference type="eggNOG" id="COG3307">
    <property type="taxonomic scope" value="Bacteria"/>
</dbReference>
<feature type="transmembrane region" description="Helical" evidence="5">
    <location>
        <begin position="166"/>
        <end position="184"/>
    </location>
</feature>
<dbReference type="PANTHER" id="PTHR37422:SF13">
    <property type="entry name" value="LIPOPOLYSACCHARIDE BIOSYNTHESIS PROTEIN PA4999-RELATED"/>
    <property type="match status" value="1"/>
</dbReference>
<evidence type="ECO:0000259" key="6">
    <source>
        <dbReference type="Pfam" id="PF04932"/>
    </source>
</evidence>
<dbReference type="STRING" id="56780.SYN_01133"/>
<reference evidence="7 8" key="1">
    <citation type="journal article" date="2007" name="Proc. Natl. Acad. Sci. U.S.A.">
        <title>The genome of Syntrophus aciditrophicus: life at the thermodynamic limit of microbial growth.</title>
        <authorList>
            <person name="McInerney M.J."/>
            <person name="Rohlin L."/>
            <person name="Mouttaki H."/>
            <person name="Kim U."/>
            <person name="Krupp R.S."/>
            <person name="Rios-Hernandez L."/>
            <person name="Sieber J."/>
            <person name="Struchtemeyer C.G."/>
            <person name="Bhattacharyya A."/>
            <person name="Campbell J.W."/>
            <person name="Gunsalus R.P."/>
        </authorList>
    </citation>
    <scope>NUCLEOTIDE SEQUENCE [LARGE SCALE GENOMIC DNA]</scope>
    <source>
        <strain evidence="7 8">SB</strain>
    </source>
</reference>
<evidence type="ECO:0000313" key="8">
    <source>
        <dbReference type="Proteomes" id="UP000001933"/>
    </source>
</evidence>
<feature type="transmembrane region" description="Helical" evidence="5">
    <location>
        <begin position="21"/>
        <end position="44"/>
    </location>
</feature>
<feature type="transmembrane region" description="Helical" evidence="5">
    <location>
        <begin position="126"/>
        <end position="146"/>
    </location>
</feature>
<evidence type="ECO:0000256" key="4">
    <source>
        <dbReference type="ARBA" id="ARBA00023136"/>
    </source>
</evidence>
<keyword evidence="8" id="KW-1185">Reference proteome</keyword>
<name>Q2LPS7_SYNAS</name>
<feature type="transmembrane region" description="Helical" evidence="5">
    <location>
        <begin position="97"/>
        <end position="117"/>
    </location>
</feature>
<feature type="transmembrane region" description="Helical" evidence="5">
    <location>
        <begin position="50"/>
        <end position="66"/>
    </location>
</feature>
<feature type="transmembrane region" description="Helical" evidence="5">
    <location>
        <begin position="357"/>
        <end position="377"/>
    </location>
</feature>
<protein>
    <submittedName>
        <fullName evidence="7">O-antigen polymerase</fullName>
    </submittedName>
</protein>
<keyword evidence="2 5" id="KW-0812">Transmembrane</keyword>
<dbReference type="PANTHER" id="PTHR37422">
    <property type="entry name" value="TEICHURONIC ACID BIOSYNTHESIS PROTEIN TUAE"/>
    <property type="match status" value="1"/>
</dbReference>
<feature type="transmembrane region" description="Helical" evidence="5">
    <location>
        <begin position="196"/>
        <end position="223"/>
    </location>
</feature>
<dbReference type="EMBL" id="CP000252">
    <property type="protein sequence ID" value="ABC76273.1"/>
    <property type="molecule type" value="Genomic_DNA"/>
</dbReference>
<sequence>MSQLEISPVESTSESASEYSSFYVWTISGAAFVYVIVAFGLSAIPSLSRLALYASVMLLAMLILSMGKLKLSLWMLVLTLFYLYLALPALALSNVPIYRLSTLTTVFLGTLSIGIALQNRMLSYKALTYGAIAAAIINVVAIFAGVETSSHDVEAIGRYSGLMGNANALAISMALAAFLIWLYPERFSRQVRALGIFLVLYGMYITGSIKGVLMAMALFALVFMNHLVKLSMVRILAYLSAAAAAVLALYGGLTAIAAKYSTQIVAIDRILTAFAGENASINARLSMIDFGLNLWEKAPVFGYGLNQFATLSKTGSYAHNNYIELAVSGGIIALIFFYALYVIIACNALKQSKDFCIRLLLLVATLFMIDTAAVSFLDKGIMCMVGVLLAVSSEEKAEESDRYQT</sequence>
<dbReference type="GO" id="GO:0016020">
    <property type="term" value="C:membrane"/>
    <property type="evidence" value="ECO:0007669"/>
    <property type="project" value="UniProtKB-SubCell"/>
</dbReference>
<feature type="transmembrane region" description="Helical" evidence="5">
    <location>
        <begin position="235"/>
        <end position="258"/>
    </location>
</feature>
<dbReference type="InParanoid" id="Q2LPS7"/>
<feature type="transmembrane region" description="Helical" evidence="5">
    <location>
        <begin position="73"/>
        <end position="91"/>
    </location>
</feature>
<gene>
    <name evidence="7" type="ORF">SYN_01133</name>
</gene>
<keyword evidence="3 5" id="KW-1133">Transmembrane helix</keyword>
<proteinExistence type="predicted"/>
<organism evidence="7 8">
    <name type="scientific">Syntrophus aciditrophicus (strain SB)</name>
    <dbReference type="NCBI Taxonomy" id="56780"/>
    <lineage>
        <taxon>Bacteria</taxon>
        <taxon>Pseudomonadati</taxon>
        <taxon>Thermodesulfobacteriota</taxon>
        <taxon>Syntrophia</taxon>
        <taxon>Syntrophales</taxon>
        <taxon>Syntrophaceae</taxon>
        <taxon>Syntrophus</taxon>
    </lineage>
</organism>
<dbReference type="InterPro" id="IPR051533">
    <property type="entry name" value="WaaL-like"/>
</dbReference>
<dbReference type="OrthoDB" id="5484716at2"/>
<dbReference type="KEGG" id="sat:SYN_01133"/>
<dbReference type="Pfam" id="PF04932">
    <property type="entry name" value="Wzy_C"/>
    <property type="match status" value="1"/>
</dbReference>
<dbReference type="RefSeq" id="WP_011416307.1">
    <property type="nucleotide sequence ID" value="NC_007759.1"/>
</dbReference>